<feature type="transmembrane region" description="Helical" evidence="1">
    <location>
        <begin position="158"/>
        <end position="179"/>
    </location>
</feature>
<comment type="caution">
    <text evidence="2">The sequence shown here is derived from an EMBL/GenBank/DDBJ whole genome shotgun (WGS) entry which is preliminary data.</text>
</comment>
<dbReference type="RefSeq" id="WP_119545712.1">
    <property type="nucleotide sequence ID" value="NZ_QXIR01000004.1"/>
</dbReference>
<feature type="transmembrane region" description="Helical" evidence="1">
    <location>
        <begin position="34"/>
        <end position="52"/>
    </location>
</feature>
<dbReference type="EMBL" id="QXIR01000004">
    <property type="protein sequence ID" value="RIW37294.1"/>
    <property type="molecule type" value="Genomic_DNA"/>
</dbReference>
<proteinExistence type="predicted"/>
<dbReference type="AlphaFoldDB" id="A0A3A1R431"/>
<keyword evidence="1" id="KW-0472">Membrane</keyword>
<dbReference type="OrthoDB" id="2591789at2"/>
<keyword evidence="1" id="KW-1133">Transmembrane helix</keyword>
<keyword evidence="3" id="KW-1185">Reference proteome</keyword>
<reference evidence="2 3" key="1">
    <citation type="submission" date="2018-09" db="EMBL/GenBank/DDBJ databases">
        <title>Bacillus saliacetes sp. nov., isolated from Thai shrimp paste (Ka-pi).</title>
        <authorList>
            <person name="Daroonpunt R."/>
            <person name="Tanasupawat S."/>
            <person name="Yiamsombut S."/>
        </authorList>
    </citation>
    <scope>NUCLEOTIDE SEQUENCE [LARGE SCALE GENOMIC DNA]</scope>
    <source>
        <strain evidence="2 3">SKP7-4</strain>
    </source>
</reference>
<keyword evidence="1" id="KW-0812">Transmembrane</keyword>
<feature type="transmembrane region" description="Helical" evidence="1">
    <location>
        <begin position="125"/>
        <end position="143"/>
    </location>
</feature>
<feature type="transmembrane region" description="Helical" evidence="1">
    <location>
        <begin position="96"/>
        <end position="118"/>
    </location>
</feature>
<organism evidence="2 3">
    <name type="scientific">Bacillus salacetis</name>
    <dbReference type="NCBI Taxonomy" id="2315464"/>
    <lineage>
        <taxon>Bacteria</taxon>
        <taxon>Bacillati</taxon>
        <taxon>Bacillota</taxon>
        <taxon>Bacilli</taxon>
        <taxon>Bacillales</taxon>
        <taxon>Bacillaceae</taxon>
        <taxon>Bacillus</taxon>
    </lineage>
</organism>
<evidence type="ECO:0000313" key="2">
    <source>
        <dbReference type="EMBL" id="RIW37294.1"/>
    </source>
</evidence>
<evidence type="ECO:0000256" key="1">
    <source>
        <dbReference type="SAM" id="Phobius"/>
    </source>
</evidence>
<feature type="transmembrane region" description="Helical" evidence="1">
    <location>
        <begin position="59"/>
        <end position="76"/>
    </location>
</feature>
<accession>A0A3A1R431</accession>
<sequence>MSYEEYWTRLYKTGDELNSLFHLYWTEYSSFTDWQFWVVVILLAGPVFLLFYTVDRSRIFELFFFGYTVHLLWTYVDVPLERYGYFVHPYFIHPIFPYSLNMTAAVLPVSFLLLYQWCTKRKKNFYLHAVLMSLAFSFLFAPLKRYAGLVELRKGMNYFYVFLVDLGVVFISYIFTRLLKGVYERNR</sequence>
<protein>
    <submittedName>
        <fullName evidence="2">Uncharacterized protein</fullName>
    </submittedName>
</protein>
<evidence type="ECO:0000313" key="3">
    <source>
        <dbReference type="Proteomes" id="UP000265801"/>
    </source>
</evidence>
<name>A0A3A1R431_9BACI</name>
<dbReference type="Proteomes" id="UP000265801">
    <property type="component" value="Unassembled WGS sequence"/>
</dbReference>
<gene>
    <name evidence="2" type="ORF">D3H55_04445</name>
</gene>